<accession>A0AB35SAD9</accession>
<dbReference type="AlphaFoldDB" id="A0AB35SAD9"/>
<dbReference type="Proteomes" id="UP001277803">
    <property type="component" value="Unassembled WGS sequence"/>
</dbReference>
<protein>
    <submittedName>
        <fullName evidence="1">Uncharacterized protein</fullName>
    </submittedName>
</protein>
<sequence>MGYNDDGEGSDVPPVFENMEFHNVTYATASDRKTSEENHMRVRLHHARNVTFDDIEA</sequence>
<organism evidence="1 2">
    <name type="scientific">Bifidobacterium longum</name>
    <dbReference type="NCBI Taxonomy" id="216816"/>
    <lineage>
        <taxon>Bacteria</taxon>
        <taxon>Bacillati</taxon>
        <taxon>Actinomycetota</taxon>
        <taxon>Actinomycetes</taxon>
        <taxon>Bifidobacteriales</taxon>
        <taxon>Bifidobacteriaceae</taxon>
        <taxon>Bifidobacterium</taxon>
    </lineage>
</organism>
<dbReference type="EMBL" id="JAWLRA010000012">
    <property type="protein sequence ID" value="MDW3126506.1"/>
    <property type="molecule type" value="Genomic_DNA"/>
</dbReference>
<reference evidence="1" key="1">
    <citation type="submission" date="2023-10" db="EMBL/GenBank/DDBJ databases">
        <title>Rapid discrimination of Bifidobacterium longum Subspecies based on MALDI-TOF MS and Machine Learning.</title>
        <authorList>
            <person name="Chen J."/>
        </authorList>
    </citation>
    <scope>NUCLEOTIDE SEQUENCE</scope>
    <source>
        <strain evidence="1">YGMCC0039</strain>
    </source>
</reference>
<dbReference type="RefSeq" id="WP_156604002.1">
    <property type="nucleotide sequence ID" value="NZ_CACRSV010000020.1"/>
</dbReference>
<proteinExistence type="predicted"/>
<evidence type="ECO:0000313" key="1">
    <source>
        <dbReference type="EMBL" id="MDW3126506.1"/>
    </source>
</evidence>
<name>A0AB35SAD9_BIFLN</name>
<evidence type="ECO:0000313" key="2">
    <source>
        <dbReference type="Proteomes" id="UP001277803"/>
    </source>
</evidence>
<gene>
    <name evidence="1" type="ORF">RS890_05215</name>
</gene>
<comment type="caution">
    <text evidence="1">The sequence shown here is derived from an EMBL/GenBank/DDBJ whole genome shotgun (WGS) entry which is preliminary data.</text>
</comment>